<feature type="region of interest" description="Disordered" evidence="1">
    <location>
        <begin position="148"/>
        <end position="256"/>
    </location>
</feature>
<evidence type="ECO:0000256" key="2">
    <source>
        <dbReference type="SAM" id="SignalP"/>
    </source>
</evidence>
<dbReference type="Proteomes" id="UP001596956">
    <property type="component" value="Unassembled WGS sequence"/>
</dbReference>
<comment type="caution">
    <text evidence="3">The sequence shown here is derived from an EMBL/GenBank/DDBJ whole genome shotgun (WGS) entry which is preliminary data.</text>
</comment>
<organism evidence="3 4">
    <name type="scientific">Streptomonospora algeriensis</name>
    <dbReference type="NCBI Taxonomy" id="995084"/>
    <lineage>
        <taxon>Bacteria</taxon>
        <taxon>Bacillati</taxon>
        <taxon>Actinomycetota</taxon>
        <taxon>Actinomycetes</taxon>
        <taxon>Streptosporangiales</taxon>
        <taxon>Nocardiopsidaceae</taxon>
        <taxon>Streptomonospora</taxon>
    </lineage>
</organism>
<sequence length="256" mass="26516">MSHGYWLQNTARLAGGALLIGSVSLALGGTAAADVTALHGDAKGNNGSVKVHDSATEDRLRKNEPHVCEFYLVGHKFDPAQEVSWKILEWAPTGDKETVAAEGALVLDENGNGRTDDIALPDGHYKVKWEFEGKPRLQGKKHKMLWVDCEDDGSTPPDGGGTTPPDDGETTPPEDGETTPPEDGGTTPPEDGETTPPEDGGTTPPEDGESTPPADDNKTPAPDEEPEAPETDGAAPPADDGSAGGLPVTGAALTGL</sequence>
<dbReference type="EMBL" id="JBHTHR010000187">
    <property type="protein sequence ID" value="MFD0801283.1"/>
    <property type="molecule type" value="Genomic_DNA"/>
</dbReference>
<feature type="compositionally biased region" description="Acidic residues" evidence="1">
    <location>
        <begin position="166"/>
        <end position="177"/>
    </location>
</feature>
<feature type="chain" id="PRO_5047462176" evidence="2">
    <location>
        <begin position="29"/>
        <end position="256"/>
    </location>
</feature>
<feature type="compositionally biased region" description="Low complexity" evidence="1">
    <location>
        <begin position="178"/>
        <end position="205"/>
    </location>
</feature>
<reference evidence="4" key="1">
    <citation type="journal article" date="2019" name="Int. J. Syst. Evol. Microbiol.">
        <title>The Global Catalogue of Microorganisms (GCM) 10K type strain sequencing project: providing services to taxonomists for standard genome sequencing and annotation.</title>
        <authorList>
            <consortium name="The Broad Institute Genomics Platform"/>
            <consortium name="The Broad Institute Genome Sequencing Center for Infectious Disease"/>
            <person name="Wu L."/>
            <person name="Ma J."/>
        </authorList>
    </citation>
    <scope>NUCLEOTIDE SEQUENCE [LARGE SCALE GENOMIC DNA]</scope>
    <source>
        <strain evidence="4">CCUG 63369</strain>
    </source>
</reference>
<evidence type="ECO:0000313" key="3">
    <source>
        <dbReference type="EMBL" id="MFD0801283.1"/>
    </source>
</evidence>
<evidence type="ECO:0000256" key="1">
    <source>
        <dbReference type="SAM" id="MobiDB-lite"/>
    </source>
</evidence>
<name>A0ABW3BEV6_9ACTN</name>
<feature type="non-terminal residue" evidence="3">
    <location>
        <position position="256"/>
    </location>
</feature>
<feature type="signal peptide" evidence="2">
    <location>
        <begin position="1"/>
        <end position="28"/>
    </location>
</feature>
<proteinExistence type="predicted"/>
<keyword evidence="4" id="KW-1185">Reference proteome</keyword>
<accession>A0ABW3BEV6</accession>
<feature type="compositionally biased region" description="Low complexity" evidence="1">
    <location>
        <begin position="231"/>
        <end position="241"/>
    </location>
</feature>
<gene>
    <name evidence="3" type="ORF">ACFQZU_08120</name>
</gene>
<keyword evidence="2" id="KW-0732">Signal</keyword>
<protein>
    <submittedName>
        <fullName evidence="3">Uncharacterized protein</fullName>
    </submittedName>
</protein>
<evidence type="ECO:0000313" key="4">
    <source>
        <dbReference type="Proteomes" id="UP001596956"/>
    </source>
</evidence>